<evidence type="ECO:0000313" key="5">
    <source>
        <dbReference type="EMBL" id="MCK8141823.1"/>
    </source>
</evidence>
<accession>A0A9X1XUC4</accession>
<reference evidence="5" key="1">
    <citation type="submission" date="2022-04" db="EMBL/GenBank/DDBJ databases">
        <title>Flavobacterium pygoscelis sp. nov. isolated from Chinstrap chick (Pygoscelis antarcticus).</title>
        <authorList>
            <person name="Irgang R."/>
            <person name="Poblete-Morales M."/>
            <person name="Avendano-Herrera R."/>
        </authorList>
    </citation>
    <scope>NUCLEOTIDE SEQUENCE</scope>
    <source>
        <strain evidence="5">I-SCBP12n</strain>
    </source>
</reference>
<dbReference type="Proteomes" id="UP001139260">
    <property type="component" value="Unassembled WGS sequence"/>
</dbReference>
<dbReference type="EMBL" id="JALNUB010000004">
    <property type="protein sequence ID" value="MCK8141823.1"/>
    <property type="molecule type" value="Genomic_DNA"/>
</dbReference>
<feature type="signal peptide" evidence="2">
    <location>
        <begin position="1"/>
        <end position="22"/>
    </location>
</feature>
<dbReference type="NCBIfam" id="TIGR04183">
    <property type="entry name" value="Por_Secre_tail"/>
    <property type="match status" value="1"/>
</dbReference>
<evidence type="ECO:0000259" key="4">
    <source>
        <dbReference type="Pfam" id="PF26628"/>
    </source>
</evidence>
<organism evidence="5 6">
    <name type="scientific">Flavobacterium pygoscelis</name>
    <dbReference type="NCBI Taxonomy" id="2893176"/>
    <lineage>
        <taxon>Bacteria</taxon>
        <taxon>Pseudomonadati</taxon>
        <taxon>Bacteroidota</taxon>
        <taxon>Flavobacteriia</taxon>
        <taxon>Flavobacteriales</taxon>
        <taxon>Flavobacteriaceae</taxon>
        <taxon>Flavobacterium</taxon>
    </lineage>
</organism>
<comment type="caution">
    <text evidence="5">The sequence shown here is derived from an EMBL/GenBank/DDBJ whole genome shotgun (WGS) entry which is preliminary data.</text>
</comment>
<evidence type="ECO:0000313" key="6">
    <source>
        <dbReference type="Proteomes" id="UP001139260"/>
    </source>
</evidence>
<feature type="domain" description="Secretion system C-terminal sorting" evidence="3">
    <location>
        <begin position="578"/>
        <end position="653"/>
    </location>
</feature>
<proteinExistence type="predicted"/>
<feature type="domain" description="DUF8202" evidence="4">
    <location>
        <begin position="204"/>
        <end position="376"/>
    </location>
</feature>
<name>A0A9X1XUC4_9FLAO</name>
<dbReference type="InterPro" id="IPR026444">
    <property type="entry name" value="Secre_tail"/>
</dbReference>
<dbReference type="Pfam" id="PF26628">
    <property type="entry name" value="DUF8202"/>
    <property type="match status" value="1"/>
</dbReference>
<dbReference type="InterPro" id="IPR058515">
    <property type="entry name" value="DUF8202"/>
</dbReference>
<dbReference type="AlphaFoldDB" id="A0A9X1XUC4"/>
<evidence type="ECO:0000256" key="1">
    <source>
        <dbReference type="ARBA" id="ARBA00022729"/>
    </source>
</evidence>
<evidence type="ECO:0000259" key="3">
    <source>
        <dbReference type="Pfam" id="PF18962"/>
    </source>
</evidence>
<evidence type="ECO:0000256" key="2">
    <source>
        <dbReference type="SAM" id="SignalP"/>
    </source>
</evidence>
<dbReference type="RefSeq" id="WP_248428182.1">
    <property type="nucleotide sequence ID" value="NZ_JALNUB010000004.1"/>
</dbReference>
<keyword evidence="1 2" id="KW-0732">Signal</keyword>
<sequence length="654" mass="73697">MCRRIFLVLVFIALSTSNLIFSQQKIKPGAVQDPTFWLTSRNSGEAYYWENRTDNEGKITAKKQTGTAFNFNPSIIFDATQDSLILPLGTDKKRKQTLFLVYKVKDSLKEQFLWTINDPKKIVALATNKRLVDLKKYSYQSYKEKIKPHKANIHFFQQNITDTIARSSSLTIGQRSKLEKLPPEDFKGNIGEILVYNRVLSGLETQKVASYLGIKYGISLSQFESKNYLNSSGDIIWDIDKHKGFENSITAVGRDDASGLLQLKSSNMIEEGLLTIALKSKSNKIPNNYFSFWSDNSKNLIVKKQEQGAPIGIAREWQLDFVNPSDLSLDWNFNTSFIKGTLPKNTFYWLLVDYSGKGTYQEKDSEYIRLGSTETQQKLVLNDFDWDKQKTGKTNFTIKIAPEMFSSVWITEATCGVTGSGELNYTIQGGEAPFVVTVKKEGSDTVVKQWNQAAKSASGVQLSSGNYEYIVKDAKGNLYTETVFVADKEGTFPDLKSQYQLTNGNAITLDASQGLKPGNYEYKWYYEGNFIDDNPKILIDQAGIYELRLSSDNLCKTSTKIAVSTDGKENLDSNVLILYPNPTIDGHFTIAMQFVQKTDATIAIHSLNGKLIQEKEFKQIENYLYDGVINASSGMYLVTVKSDFGTKTFKVIVK</sequence>
<dbReference type="Pfam" id="PF18962">
    <property type="entry name" value="Por_Secre_tail"/>
    <property type="match status" value="1"/>
</dbReference>
<gene>
    <name evidence="5" type="ORF">MW871_07935</name>
</gene>
<protein>
    <submittedName>
        <fullName evidence="5">T9SS type A sorting domain-containing protein</fullName>
    </submittedName>
</protein>
<feature type="chain" id="PRO_5040915097" evidence="2">
    <location>
        <begin position="23"/>
        <end position="654"/>
    </location>
</feature>
<keyword evidence="6" id="KW-1185">Reference proteome</keyword>